<keyword evidence="3" id="KW-0614">Plasmid</keyword>
<sequence length="58" mass="6914">MWTQARAELRELVEVTAWLATYEATLAAKREIEPTAEARENYHRKVMRKMELMGKYEL</sequence>
<evidence type="ECO:0000313" key="5">
    <source>
        <dbReference type="Proteomes" id="UP000664048"/>
    </source>
</evidence>
<dbReference type="EMBL" id="CP090646">
    <property type="protein sequence ID" value="WFN24150.1"/>
    <property type="molecule type" value="Genomic_DNA"/>
</dbReference>
<evidence type="ECO:0000313" key="6">
    <source>
        <dbReference type="Proteomes" id="UP001220209"/>
    </source>
</evidence>
<reference evidence="2 5" key="2">
    <citation type="submission" date="2021-03" db="EMBL/GenBank/DDBJ databases">
        <title>Clinical course, treatment and visual outcome of an outbreak of Burkholderia contaminans endophthalmitis following cataract surgery.</title>
        <authorList>
            <person name="Lind C."/>
            <person name="Olsen K."/>
            <person name="Angelsen N.K."/>
            <person name="Krefting E.A."/>
            <person name="Fossen K."/>
            <person name="Gravningen K."/>
            <person name="Depoorter E."/>
            <person name="Vandamme P."/>
            <person name="Bertelsen G."/>
        </authorList>
    </citation>
    <scope>NUCLEOTIDE SEQUENCE [LARGE SCALE GENOMIC DNA]</scope>
    <source>
        <strain evidence="2 5">51242556</strain>
    </source>
</reference>
<organism evidence="1 4">
    <name type="scientific">Burkholderia contaminans</name>
    <dbReference type="NCBI Taxonomy" id="488447"/>
    <lineage>
        <taxon>Bacteria</taxon>
        <taxon>Pseudomonadati</taxon>
        <taxon>Pseudomonadota</taxon>
        <taxon>Betaproteobacteria</taxon>
        <taxon>Burkholderiales</taxon>
        <taxon>Burkholderiaceae</taxon>
        <taxon>Burkholderia</taxon>
        <taxon>Burkholderia cepacia complex</taxon>
    </lineage>
</organism>
<evidence type="ECO:0000313" key="3">
    <source>
        <dbReference type="EMBL" id="WFN24150.1"/>
    </source>
</evidence>
<reference evidence="1" key="1">
    <citation type="submission" date="2021-01" db="EMBL/GenBank/DDBJ databases">
        <title>Outbreak of Burkholderia contaminns endophthalmitis traced to a clinical ventilation system.</title>
        <authorList>
            <person name="Lipuma J."/>
            <person name="Spilker T."/>
            <person name="Kratholm J."/>
        </authorList>
    </citation>
    <scope>NUCLEOTIDE SEQUENCE</scope>
    <source>
        <strain evidence="1">HI4954</strain>
    </source>
</reference>
<gene>
    <name evidence="2" type="ORF">J4M89_38075</name>
    <name evidence="1" type="ORF">JIN94_37355</name>
    <name evidence="3" type="ORF">LXE91_43060</name>
</gene>
<dbReference type="EMBL" id="JAGEMX010000027">
    <property type="protein sequence ID" value="MBO1835206.1"/>
    <property type="molecule type" value="Genomic_DNA"/>
</dbReference>
<evidence type="ECO:0000313" key="2">
    <source>
        <dbReference type="EMBL" id="MBO1835206.1"/>
    </source>
</evidence>
<dbReference type="Proteomes" id="UP000611459">
    <property type="component" value="Unassembled WGS sequence"/>
</dbReference>
<dbReference type="Proteomes" id="UP000664048">
    <property type="component" value="Unassembled WGS sequence"/>
</dbReference>
<name>A0AAP1YG37_9BURK</name>
<evidence type="ECO:0000313" key="1">
    <source>
        <dbReference type="EMBL" id="MBK1935564.1"/>
    </source>
</evidence>
<accession>A0AAP1YG37</accession>
<reference evidence="3 6" key="3">
    <citation type="submission" date="2021-12" db="EMBL/GenBank/DDBJ databases">
        <title>Genomic and phenotypic characterization of three Burkholderia contaminans isolates recovered from different sources.</title>
        <authorList>
            <person name="Lopez De Volder A."/>
            <person name="Fan Y."/>
            <person name="Nunvar J."/>
            <person name="Herrera T."/>
            <person name="Timp W."/>
            <person name="Degrossi J."/>
        </authorList>
    </citation>
    <scope>NUCLEOTIDE SEQUENCE [LARGE SCALE GENOMIC DNA]</scope>
    <source>
        <strain evidence="3 6">LMG 23361</strain>
        <plasmid evidence="3 6">unnamed4</plasmid>
    </source>
</reference>
<evidence type="ECO:0000313" key="4">
    <source>
        <dbReference type="Proteomes" id="UP000611459"/>
    </source>
</evidence>
<dbReference type="RefSeq" id="WP_157644982.1">
    <property type="nucleotide sequence ID" value="NZ_CABVQA010000061.1"/>
</dbReference>
<dbReference type="EMBL" id="JAENIB010000033">
    <property type="protein sequence ID" value="MBK1935564.1"/>
    <property type="molecule type" value="Genomic_DNA"/>
</dbReference>
<protein>
    <submittedName>
        <fullName evidence="1">Uncharacterized protein</fullName>
    </submittedName>
</protein>
<keyword evidence="5" id="KW-1185">Reference proteome</keyword>
<dbReference type="AlphaFoldDB" id="A0AAP1YG37"/>
<dbReference type="Proteomes" id="UP001220209">
    <property type="component" value="Plasmid unnamed4"/>
</dbReference>
<proteinExistence type="predicted"/>
<geneLocation type="plasmid" evidence="3 6">
    <name>unnamed4</name>
</geneLocation>